<name>A0A804MY63_MAIZE</name>
<reference evidence="3" key="1">
    <citation type="submission" date="2015-12" db="EMBL/GenBank/DDBJ databases">
        <title>Update maize B73 reference genome by single molecule sequencing technologies.</title>
        <authorList>
            <consortium name="Maize Genome Sequencing Project"/>
            <person name="Ware D."/>
        </authorList>
    </citation>
    <scope>NUCLEOTIDE SEQUENCE [LARGE SCALE GENOMIC DNA]</scope>
    <source>
        <strain evidence="3">cv. B73</strain>
    </source>
</reference>
<evidence type="ECO:0000256" key="1">
    <source>
        <dbReference type="SAM" id="MobiDB-lite"/>
    </source>
</evidence>
<reference evidence="2" key="3">
    <citation type="submission" date="2021-05" db="UniProtKB">
        <authorList>
            <consortium name="EnsemblPlants"/>
        </authorList>
    </citation>
    <scope>IDENTIFICATION</scope>
    <source>
        <strain evidence="2">cv. B73</strain>
    </source>
</reference>
<dbReference type="EnsemblPlants" id="Zm00001eb120520_T001">
    <property type="protein sequence ID" value="Zm00001eb120520_P001"/>
    <property type="gene ID" value="Zm00001eb120520"/>
</dbReference>
<dbReference type="InParanoid" id="A0A804MY63"/>
<protein>
    <submittedName>
        <fullName evidence="2">Uncharacterized protein</fullName>
    </submittedName>
</protein>
<feature type="region of interest" description="Disordered" evidence="1">
    <location>
        <begin position="1"/>
        <end position="35"/>
    </location>
</feature>
<keyword evidence="3" id="KW-1185">Reference proteome</keyword>
<dbReference type="Proteomes" id="UP000007305">
    <property type="component" value="Chromosome 3"/>
</dbReference>
<sequence length="251" mass="26179">MPRPFSLMHARRCTEMQRSKQPNARDGSKKAGVGVVLSSSSSVEVLGYGGDAAGAPGERGGGGGAGAAVPDPGAVAPGAPLPEDLPHGLRLQEHGVGAPHAVEPPAHGHVRRERGLRRRAAALGLGADGRRAQPAHPAPAVAVADAAHVLGRALLLHAAALAPRQLLLLLLRRLLLLLLLRDRRQLLQLGGVGVGGRGGLLLAVPGQLQGQVGHGALQPLNRDPPRLRRLLLRCRRLCGRCVSSRRHEESN</sequence>
<organism evidence="2 3">
    <name type="scientific">Zea mays</name>
    <name type="common">Maize</name>
    <dbReference type="NCBI Taxonomy" id="4577"/>
    <lineage>
        <taxon>Eukaryota</taxon>
        <taxon>Viridiplantae</taxon>
        <taxon>Streptophyta</taxon>
        <taxon>Embryophyta</taxon>
        <taxon>Tracheophyta</taxon>
        <taxon>Spermatophyta</taxon>
        <taxon>Magnoliopsida</taxon>
        <taxon>Liliopsida</taxon>
        <taxon>Poales</taxon>
        <taxon>Poaceae</taxon>
        <taxon>PACMAD clade</taxon>
        <taxon>Panicoideae</taxon>
        <taxon>Andropogonodae</taxon>
        <taxon>Andropogoneae</taxon>
        <taxon>Tripsacinae</taxon>
        <taxon>Zea</taxon>
    </lineage>
</organism>
<reference evidence="2" key="2">
    <citation type="submission" date="2019-07" db="EMBL/GenBank/DDBJ databases">
        <authorList>
            <person name="Seetharam A."/>
            <person name="Woodhouse M."/>
            <person name="Cannon E."/>
        </authorList>
    </citation>
    <scope>NUCLEOTIDE SEQUENCE [LARGE SCALE GENOMIC DNA]</scope>
    <source>
        <strain evidence="2">cv. B73</strain>
    </source>
</reference>
<accession>A0A804MY63</accession>
<proteinExistence type="predicted"/>
<evidence type="ECO:0000313" key="2">
    <source>
        <dbReference type="EnsemblPlants" id="Zm00001eb120520_P001"/>
    </source>
</evidence>
<dbReference type="Gramene" id="Zm00001eb120520_T001">
    <property type="protein sequence ID" value="Zm00001eb120520_P001"/>
    <property type="gene ID" value="Zm00001eb120520"/>
</dbReference>
<feature type="compositionally biased region" description="Gly residues" evidence="1">
    <location>
        <begin position="54"/>
        <end position="66"/>
    </location>
</feature>
<feature type="region of interest" description="Disordered" evidence="1">
    <location>
        <begin position="54"/>
        <end position="75"/>
    </location>
</feature>
<dbReference type="AlphaFoldDB" id="A0A804MY63"/>
<gene>
    <name evidence="2" type="primary">LOC100278899</name>
</gene>
<evidence type="ECO:0000313" key="3">
    <source>
        <dbReference type="Proteomes" id="UP000007305"/>
    </source>
</evidence>